<dbReference type="Proteomes" id="UP001153642">
    <property type="component" value="Unassembled WGS sequence"/>
</dbReference>
<gene>
    <name evidence="2" type="ORF">OSR52_12810</name>
</gene>
<dbReference type="Gene3D" id="3.30.460.10">
    <property type="entry name" value="Beta Polymerase, domain 2"/>
    <property type="match status" value="1"/>
</dbReference>
<comment type="caution">
    <text evidence="2">The sequence shown here is derived from an EMBL/GenBank/DDBJ whole genome shotgun (WGS) entry which is preliminary data.</text>
</comment>
<sequence>MSTVEKFSGTLHKNNNINKTLVFGSRATGNYRASSDVDIALKGNVSYNV</sequence>
<dbReference type="InterPro" id="IPR043519">
    <property type="entry name" value="NT_sf"/>
</dbReference>
<proteinExistence type="predicted"/>
<accession>A0ABT6FU25</accession>
<organism evidence="2 3">
    <name type="scientific">Galbibacter pacificus</name>
    <dbReference type="NCBI Taxonomy" id="2996052"/>
    <lineage>
        <taxon>Bacteria</taxon>
        <taxon>Pseudomonadati</taxon>
        <taxon>Bacteroidota</taxon>
        <taxon>Flavobacteriia</taxon>
        <taxon>Flavobacteriales</taxon>
        <taxon>Flavobacteriaceae</taxon>
        <taxon>Galbibacter</taxon>
    </lineage>
</organism>
<protein>
    <submittedName>
        <fullName evidence="2">Nucleotidyltransferase domain-containing protein</fullName>
    </submittedName>
</protein>
<dbReference type="CDD" id="cd05403">
    <property type="entry name" value="NT_KNTase_like"/>
    <property type="match status" value="1"/>
</dbReference>
<evidence type="ECO:0000313" key="2">
    <source>
        <dbReference type="EMBL" id="MDG3586750.1"/>
    </source>
</evidence>
<dbReference type="SUPFAM" id="SSF81301">
    <property type="entry name" value="Nucleotidyltransferase"/>
    <property type="match status" value="1"/>
</dbReference>
<reference evidence="2" key="1">
    <citation type="submission" date="2022-11" db="EMBL/GenBank/DDBJ databases">
        <title>High-quality draft genome sequence of Galbibacter sp. strain CMA-7.</title>
        <authorList>
            <person name="Wei L."/>
            <person name="Dong C."/>
            <person name="Shao Z."/>
        </authorList>
    </citation>
    <scope>NUCLEOTIDE SEQUENCE</scope>
    <source>
        <strain evidence="2">CMA-7</strain>
    </source>
</reference>
<name>A0ABT6FU25_9FLAO</name>
<dbReference type="EMBL" id="JAPMUA010000004">
    <property type="protein sequence ID" value="MDG3586750.1"/>
    <property type="molecule type" value="Genomic_DNA"/>
</dbReference>
<feature type="domain" description="Polymerase beta nucleotidyltransferase" evidence="1">
    <location>
        <begin position="5"/>
        <end position="41"/>
    </location>
</feature>
<dbReference type="Pfam" id="PF18765">
    <property type="entry name" value="Polbeta"/>
    <property type="match status" value="1"/>
</dbReference>
<keyword evidence="3" id="KW-1185">Reference proteome</keyword>
<evidence type="ECO:0000313" key="3">
    <source>
        <dbReference type="Proteomes" id="UP001153642"/>
    </source>
</evidence>
<evidence type="ECO:0000259" key="1">
    <source>
        <dbReference type="Pfam" id="PF18765"/>
    </source>
</evidence>
<dbReference type="InterPro" id="IPR041633">
    <property type="entry name" value="Polbeta"/>
</dbReference>